<reference evidence="2" key="1">
    <citation type="submission" date="2022-11" db="UniProtKB">
        <authorList>
            <consortium name="WormBaseParasite"/>
        </authorList>
    </citation>
    <scope>IDENTIFICATION</scope>
</reference>
<name>A0AC35FLP5_9BILA</name>
<accession>A0AC35FLP5</accession>
<evidence type="ECO:0000313" key="2">
    <source>
        <dbReference type="WBParaSite" id="PS1159_v2.g18839.t1"/>
    </source>
</evidence>
<organism evidence="1 2">
    <name type="scientific">Panagrolaimus sp. PS1159</name>
    <dbReference type="NCBI Taxonomy" id="55785"/>
    <lineage>
        <taxon>Eukaryota</taxon>
        <taxon>Metazoa</taxon>
        <taxon>Ecdysozoa</taxon>
        <taxon>Nematoda</taxon>
        <taxon>Chromadorea</taxon>
        <taxon>Rhabditida</taxon>
        <taxon>Tylenchina</taxon>
        <taxon>Panagrolaimomorpha</taxon>
        <taxon>Panagrolaimoidea</taxon>
        <taxon>Panagrolaimidae</taxon>
        <taxon>Panagrolaimus</taxon>
    </lineage>
</organism>
<proteinExistence type="predicted"/>
<protein>
    <submittedName>
        <fullName evidence="2">C2H2-type domain-containing protein</fullName>
    </submittedName>
</protein>
<sequence length="903" mass="105351">MDFQELSNTKTDNLFEFELEEAEEEREEQRDEESTQNVLEKVSEILVIDPSSNNNNLLNSPTFSNYSLNRFNTNPPNSWILPTGFNSPDFTFVCLWKNCFLHISSIEKLEEHLEEHFKNEFPESIDSTEEELKCPIFGCERNLETSKHVYCHLRSHCFQAEKQKIGLDYYRRLFPNLIPCGFERSSYLPLEGDFWVCGWKDCKTIFDDLKQFVAHVSSHLNNYCDKEKNESGMFQCFWISGIEHKQCDQKFSQKSFLKAHLRCHHAGDRVCACPYCGTFLANATKLSDHVHRRQPTNDTPLICVLCQKKFSTNRLLKIHCRKHVKSVKCAYCDVVMDCASAVSKHMKIVHARIRTEKCPDCDQTFGLKTDLQKHIYAIHNTEPQFSCRYCDKKFRWEKQLRGHEKTHSDDYTPTPYLCHKCPMKYKNGSSLSRHFISQHNLPLPAGFNRFQYKKCHDGFYRLQTSRCISKNVVEALPMSISLKTFERLKNIRNFSTSSVRRILSQEFQLNNEWQNRHIALKELNLGGDYEWIAAVQKKQVGGGKASAVDVDAATCLSEESDQLEDILELVYKLRHTENAADLLPSTEYALYRLFLKHNAHEELFKVLNDPINYGVFPNYHVSALLLSHYIKAKNYPAAAKIASILFQQEMFDNKLLNLIAFYSLIKFCELPAEERIFDEIIQKRIVTIDEDDINEDDLRTMKFPFLKNRYFDEHFDLVEPNALVEKSLEWFGRELQSSMDQGVVLNVQILACLLRENCAQLEKLLSVGVELSSSIVNAVKGHLEGLISKLPEEGREENEQFKQYSACIAKLEASPVSEKPISDIIFTKIEELQKEGEKELMEEQKVLFKNWGQKRKEFVRLQAERVNLKLKIEEIKAEIQKKHEEKEKLFFFGEFQFSFICWR</sequence>
<evidence type="ECO:0000313" key="1">
    <source>
        <dbReference type="Proteomes" id="UP000887580"/>
    </source>
</evidence>
<dbReference type="WBParaSite" id="PS1159_v2.g18839.t1">
    <property type="protein sequence ID" value="PS1159_v2.g18839.t1"/>
    <property type="gene ID" value="PS1159_v2.g18839"/>
</dbReference>
<dbReference type="Proteomes" id="UP000887580">
    <property type="component" value="Unplaced"/>
</dbReference>